<dbReference type="SUPFAM" id="SSF53955">
    <property type="entry name" value="Lysozyme-like"/>
    <property type="match status" value="1"/>
</dbReference>
<evidence type="ECO:0000256" key="1">
    <source>
        <dbReference type="ARBA" id="ARBA00004752"/>
    </source>
</evidence>
<keyword evidence="7" id="KW-0808">Transferase</keyword>
<dbReference type="InterPro" id="IPR023346">
    <property type="entry name" value="Lysozyme-like_dom_sf"/>
</dbReference>
<comment type="pathway">
    <text evidence="1">Cell wall biogenesis; peptidoglycan biosynthesis.</text>
</comment>
<keyword evidence="13" id="KW-0472">Membrane</keyword>
<reference evidence="16 17" key="1">
    <citation type="journal article" date="2019" name="Int. J. Syst. Evol. Microbiol.">
        <title>The Global Catalogue of Microorganisms (GCM) 10K type strain sequencing project: providing services to taxonomists for standard genome sequencing and annotation.</title>
        <authorList>
            <consortium name="The Broad Institute Genomics Platform"/>
            <consortium name="The Broad Institute Genome Sequencing Center for Infectious Disease"/>
            <person name="Wu L."/>
            <person name="Ma J."/>
        </authorList>
    </citation>
    <scope>NUCLEOTIDE SEQUENCE [LARGE SCALE GENOMIC DNA]</scope>
    <source>
        <strain evidence="16 17">JCM 15089</strain>
    </source>
</reference>
<keyword evidence="9" id="KW-0511">Multifunctional enzyme</keyword>
<feature type="region of interest" description="Disordered" evidence="12">
    <location>
        <begin position="617"/>
        <end position="698"/>
    </location>
</feature>
<dbReference type="EMBL" id="BAAADD010000003">
    <property type="protein sequence ID" value="GAA0566988.1"/>
    <property type="molecule type" value="Genomic_DNA"/>
</dbReference>
<comment type="similarity">
    <text evidence="3">In the N-terminal section; belongs to the glycosyltransferase 51 family.</text>
</comment>
<dbReference type="EC" id="2.4.99.28" evidence="10"/>
<dbReference type="InterPro" id="IPR012338">
    <property type="entry name" value="Beta-lactam/transpept-like"/>
</dbReference>
<evidence type="ECO:0000256" key="9">
    <source>
        <dbReference type="ARBA" id="ARBA00023268"/>
    </source>
</evidence>
<evidence type="ECO:0000256" key="8">
    <source>
        <dbReference type="ARBA" id="ARBA00022801"/>
    </source>
</evidence>
<dbReference type="InterPro" id="IPR001460">
    <property type="entry name" value="PCN-bd_Tpept"/>
</dbReference>
<keyword evidence="8" id="KW-0378">Hydrolase</keyword>
<dbReference type="InterPro" id="IPR050396">
    <property type="entry name" value="Glycosyltr_51/Transpeptidase"/>
</dbReference>
<organism evidence="16 17">
    <name type="scientific">Rhizomicrobium electricum</name>
    <dbReference type="NCBI Taxonomy" id="480070"/>
    <lineage>
        <taxon>Bacteria</taxon>
        <taxon>Pseudomonadati</taxon>
        <taxon>Pseudomonadota</taxon>
        <taxon>Alphaproteobacteria</taxon>
        <taxon>Micropepsales</taxon>
        <taxon>Micropepsaceae</taxon>
        <taxon>Rhizomicrobium</taxon>
    </lineage>
</organism>
<feature type="transmembrane region" description="Helical" evidence="13">
    <location>
        <begin position="29"/>
        <end position="55"/>
    </location>
</feature>
<feature type="domain" description="Penicillin-binding protein transpeptidase" evidence="14">
    <location>
        <begin position="348"/>
        <end position="579"/>
    </location>
</feature>
<evidence type="ECO:0000256" key="4">
    <source>
        <dbReference type="ARBA" id="ARBA00022645"/>
    </source>
</evidence>
<evidence type="ECO:0000256" key="7">
    <source>
        <dbReference type="ARBA" id="ARBA00022679"/>
    </source>
</evidence>
<keyword evidence="4" id="KW-0121">Carboxypeptidase</keyword>
<comment type="catalytic activity">
    <reaction evidence="11">
        <text>[GlcNAc-(1-&gt;4)-Mur2Ac(oyl-L-Ala-gamma-D-Glu-L-Lys-D-Ala-D-Ala)](n)-di-trans,octa-cis-undecaprenyl diphosphate + beta-D-GlcNAc-(1-&gt;4)-Mur2Ac(oyl-L-Ala-gamma-D-Glu-L-Lys-D-Ala-D-Ala)-di-trans,octa-cis-undecaprenyl diphosphate = [GlcNAc-(1-&gt;4)-Mur2Ac(oyl-L-Ala-gamma-D-Glu-L-Lys-D-Ala-D-Ala)](n+1)-di-trans,octa-cis-undecaprenyl diphosphate + di-trans,octa-cis-undecaprenyl diphosphate + H(+)</text>
        <dbReference type="Rhea" id="RHEA:23708"/>
        <dbReference type="Rhea" id="RHEA-COMP:9602"/>
        <dbReference type="Rhea" id="RHEA-COMP:9603"/>
        <dbReference type="ChEBI" id="CHEBI:15378"/>
        <dbReference type="ChEBI" id="CHEBI:58405"/>
        <dbReference type="ChEBI" id="CHEBI:60033"/>
        <dbReference type="ChEBI" id="CHEBI:78435"/>
        <dbReference type="EC" id="2.4.99.28"/>
    </reaction>
</comment>
<evidence type="ECO:0000256" key="5">
    <source>
        <dbReference type="ARBA" id="ARBA00022670"/>
    </source>
</evidence>
<sequence length="698" mass="75149">MGQIWEGFLRGADAFGGWIIARKNRLLKIAVWVVGIVTIPLLGLFLLPTILAVVAPPLDLKQDLYALNRPVAFTFLDAHGKVVGRRGAAVGDRLTLEEMPAYLPAAFIAMEDRRFYSHHGVDPRGIVRAMMANLRARHTVAGGSTITEQTAKILFTNQERTFTRRIKTEMDAAVLEKSLSKKQILELYLNRIYLGSAAYGVDGAARVYFGKSARELSLGEAAMLATLTRAPSVFSPRRDLAAAQERAGVVLATMVETGAITQAQADEAKAHPAVVVDRASVDARNYYLDAAREEALKLASNNGERQLSGDLIVHTTLEPKLQEAARRTAREVIEGKAAKKANVHEAAIVTMKPDGAVVAMIGGVDYAESTFNRAIQAHRQPGSAFKPFVYLAALESGLSPWETRDDQPVYIDGWAPTNFGGRAYGTITLANAMAHSVNTIAVQVAQEVGVDQVVEAAKRCGIASKLAPNASIALGTSEVTPLELTSAYAVFASGGLKVRPYMVTQVNGADGRILYQRQNREPERVIAEHVMKDLTAMLFGVVSHGTGFSANLYDREAGGKTGTTQDYHDAWFVGFTTDYVTGVWVGNDDSSPMKGVTGGTIPAQMWKSVMKVAEAGLPPKGLDRSPPEDALGLDQSLLSSGTGLSADDEAAINNTPQIDAPQDQRQDKAKRKTTGGFFNWLFGGDEEKPKTAPPPGDN</sequence>
<evidence type="ECO:0000256" key="6">
    <source>
        <dbReference type="ARBA" id="ARBA00022676"/>
    </source>
</evidence>
<dbReference type="Pfam" id="PF00905">
    <property type="entry name" value="Transpeptidase"/>
    <property type="match status" value="1"/>
</dbReference>
<dbReference type="Gene3D" id="1.10.3810.10">
    <property type="entry name" value="Biosynthetic peptidoglycan transglycosylase-like"/>
    <property type="match status" value="1"/>
</dbReference>
<proteinExistence type="inferred from homology"/>
<evidence type="ECO:0000256" key="2">
    <source>
        <dbReference type="ARBA" id="ARBA00007090"/>
    </source>
</evidence>
<evidence type="ECO:0000256" key="11">
    <source>
        <dbReference type="ARBA" id="ARBA00049902"/>
    </source>
</evidence>
<dbReference type="Gene3D" id="3.40.710.10">
    <property type="entry name" value="DD-peptidase/beta-lactamase superfamily"/>
    <property type="match status" value="1"/>
</dbReference>
<protein>
    <recommendedName>
        <fullName evidence="10">peptidoglycan glycosyltransferase</fullName>
        <ecNumber evidence="10">2.4.99.28</ecNumber>
    </recommendedName>
</protein>
<keyword evidence="13" id="KW-1133">Transmembrane helix</keyword>
<evidence type="ECO:0000313" key="16">
    <source>
        <dbReference type="EMBL" id="GAA0566988.1"/>
    </source>
</evidence>
<name>A0ABN1EIY0_9PROT</name>
<dbReference type="Pfam" id="PF00912">
    <property type="entry name" value="Transgly"/>
    <property type="match status" value="1"/>
</dbReference>
<feature type="domain" description="Glycosyl transferase family 51" evidence="15">
    <location>
        <begin position="91"/>
        <end position="254"/>
    </location>
</feature>
<dbReference type="NCBIfam" id="TIGR02074">
    <property type="entry name" value="PBP_1a_fam"/>
    <property type="match status" value="1"/>
</dbReference>
<dbReference type="SUPFAM" id="SSF56601">
    <property type="entry name" value="beta-lactamase/transpeptidase-like"/>
    <property type="match status" value="1"/>
</dbReference>
<dbReference type="PANTHER" id="PTHR32282:SF33">
    <property type="entry name" value="PEPTIDOGLYCAN GLYCOSYLTRANSFERASE"/>
    <property type="match status" value="1"/>
</dbReference>
<evidence type="ECO:0000313" key="17">
    <source>
        <dbReference type="Proteomes" id="UP001499951"/>
    </source>
</evidence>
<evidence type="ECO:0000259" key="14">
    <source>
        <dbReference type="Pfam" id="PF00905"/>
    </source>
</evidence>
<comment type="caution">
    <text evidence="16">The sequence shown here is derived from an EMBL/GenBank/DDBJ whole genome shotgun (WGS) entry which is preliminary data.</text>
</comment>
<evidence type="ECO:0000259" key="15">
    <source>
        <dbReference type="Pfam" id="PF00912"/>
    </source>
</evidence>
<dbReference type="InterPro" id="IPR001264">
    <property type="entry name" value="Glyco_trans_51"/>
</dbReference>
<dbReference type="PANTHER" id="PTHR32282">
    <property type="entry name" value="BINDING PROTEIN TRANSPEPTIDASE, PUTATIVE-RELATED"/>
    <property type="match status" value="1"/>
</dbReference>
<evidence type="ECO:0000256" key="12">
    <source>
        <dbReference type="SAM" id="MobiDB-lite"/>
    </source>
</evidence>
<evidence type="ECO:0000256" key="10">
    <source>
        <dbReference type="ARBA" id="ARBA00044770"/>
    </source>
</evidence>
<dbReference type="Proteomes" id="UP001499951">
    <property type="component" value="Unassembled WGS sequence"/>
</dbReference>
<gene>
    <name evidence="16" type="ORF">GCM10008942_14360</name>
</gene>
<comment type="similarity">
    <text evidence="2">In the C-terminal section; belongs to the transpeptidase family.</text>
</comment>
<keyword evidence="5" id="KW-0645">Protease</keyword>
<dbReference type="InterPro" id="IPR036950">
    <property type="entry name" value="PBP_transglycosylase"/>
</dbReference>
<keyword evidence="6" id="KW-0328">Glycosyltransferase</keyword>
<accession>A0ABN1EIY0</accession>
<evidence type="ECO:0000256" key="13">
    <source>
        <dbReference type="SAM" id="Phobius"/>
    </source>
</evidence>
<keyword evidence="13" id="KW-0812">Transmembrane</keyword>
<evidence type="ECO:0000256" key="3">
    <source>
        <dbReference type="ARBA" id="ARBA00007739"/>
    </source>
</evidence>
<dbReference type="RefSeq" id="WP_166933055.1">
    <property type="nucleotide sequence ID" value="NZ_BAAADD010000003.1"/>
</dbReference>
<keyword evidence="17" id="KW-1185">Reference proteome</keyword>